<dbReference type="Proteomes" id="UP001163223">
    <property type="component" value="Chromosome"/>
</dbReference>
<dbReference type="EMBL" id="CP113520">
    <property type="protein sequence ID" value="WAJ27498.1"/>
    <property type="molecule type" value="Genomic_DNA"/>
</dbReference>
<accession>A0ACD4NKQ8</accession>
<sequence length="333" mass="33576">MSDAAPAPSIAVLGAGAWGTALANLYARDGRTVTLVARDGAAAARIREAQANERYLPGIRLSPDLAVSGELAGAATAAGILLLVVPAQALRAALRGARGASLAPGVLAVVCSKGIERETGRFASDIVAEELPDARVAVLSGPSFADDVARGLPTAVTVAAGTEPLADEAARWLSAEGFRCYASADIRGVEAGGALKNVLALAAGIVSGRGLGASALAAIVTRGFVELRRLGQALGGRPETLMGLSGLGDLVLTCSGPQSRNFAYGAALGRGDDLSGLKLAEGVYSAGIAARLAREAGIEAPIVETVAAILDNRLTVDEAARALLARPLKRETD</sequence>
<gene>
    <name evidence="1" type="ORF">OXU80_22045</name>
</gene>
<keyword evidence="2" id="KW-1185">Reference proteome</keyword>
<evidence type="ECO:0000313" key="2">
    <source>
        <dbReference type="Proteomes" id="UP001163223"/>
    </source>
</evidence>
<name>A0ACD4NKQ8_9HYPH</name>
<organism evidence="1 2">
    <name type="scientific">Antarcticirhabdus aurantiaca</name>
    <dbReference type="NCBI Taxonomy" id="2606717"/>
    <lineage>
        <taxon>Bacteria</taxon>
        <taxon>Pseudomonadati</taxon>
        <taxon>Pseudomonadota</taxon>
        <taxon>Alphaproteobacteria</taxon>
        <taxon>Hyphomicrobiales</taxon>
        <taxon>Aurantimonadaceae</taxon>
        <taxon>Antarcticirhabdus</taxon>
    </lineage>
</organism>
<evidence type="ECO:0000313" key="1">
    <source>
        <dbReference type="EMBL" id="WAJ27498.1"/>
    </source>
</evidence>
<proteinExistence type="predicted"/>
<protein>
    <submittedName>
        <fullName evidence="1">NAD(P)-dependent glycerol-3-phosphate dehydrogenase</fullName>
    </submittedName>
</protein>
<reference evidence="1" key="1">
    <citation type="submission" date="2022-11" db="EMBL/GenBank/DDBJ databases">
        <title>beta-Carotene-producing bacterium, Jeongeuplla avenae sp. nov., alleviates the salt stress of Arabidopsis seedlings.</title>
        <authorList>
            <person name="Jiang L."/>
            <person name="Lee J."/>
        </authorList>
    </citation>
    <scope>NUCLEOTIDE SEQUENCE</scope>
    <source>
        <strain evidence="1">DY_R2A_6</strain>
    </source>
</reference>